<accession>A0AB34GAU5</accession>
<sequence>MSAFSGVQGYETLSSAQQQERDAANVADHGHARRPSAPPPHLSRVLYIPPHSSSNVHALVHDVSTEYKHAIGHAPLGGSDIIGDALMGSRLFMTRLGTMAKPAPDAQETAAEYAIDAKVMETEALVTLQPSESGGVSRTVTVSLPKATDDFTLTGDNITDVTASFPVPDTTSSAGVARHPFFTFPCRDGPRELQWQIYPADSGPLRYMLVEMSDEAVNNVAEPKPEDIRAIYHHIGQSPSLSLSSSEGVLLLQPDYPTGVVLEGAVLASLLGLLWRVRGMELKPLAYDVQQGGKKSFLRRVLKG</sequence>
<organism evidence="2 3">
    <name type="scientific">Purpureocillium lavendulum</name>
    <dbReference type="NCBI Taxonomy" id="1247861"/>
    <lineage>
        <taxon>Eukaryota</taxon>
        <taxon>Fungi</taxon>
        <taxon>Dikarya</taxon>
        <taxon>Ascomycota</taxon>
        <taxon>Pezizomycotina</taxon>
        <taxon>Sordariomycetes</taxon>
        <taxon>Hypocreomycetidae</taxon>
        <taxon>Hypocreales</taxon>
        <taxon>Ophiocordycipitaceae</taxon>
        <taxon>Purpureocillium</taxon>
    </lineage>
</organism>
<protein>
    <submittedName>
        <fullName evidence="2">Dipeptidyl-peptidase 5</fullName>
    </submittedName>
</protein>
<dbReference type="AlphaFoldDB" id="A0AB34GAU5"/>
<feature type="region of interest" description="Disordered" evidence="1">
    <location>
        <begin position="1"/>
        <end position="44"/>
    </location>
</feature>
<dbReference type="EMBL" id="JAQHRD010000001">
    <property type="protein sequence ID" value="KAJ6447270.1"/>
    <property type="molecule type" value="Genomic_DNA"/>
</dbReference>
<name>A0AB34GAU5_9HYPO</name>
<comment type="caution">
    <text evidence="2">The sequence shown here is derived from an EMBL/GenBank/DDBJ whole genome shotgun (WGS) entry which is preliminary data.</text>
</comment>
<gene>
    <name evidence="2" type="ORF">O9K51_02045</name>
</gene>
<evidence type="ECO:0000313" key="2">
    <source>
        <dbReference type="EMBL" id="KAJ6447270.1"/>
    </source>
</evidence>
<dbReference type="Proteomes" id="UP001163105">
    <property type="component" value="Unassembled WGS sequence"/>
</dbReference>
<evidence type="ECO:0000313" key="3">
    <source>
        <dbReference type="Proteomes" id="UP001163105"/>
    </source>
</evidence>
<evidence type="ECO:0000256" key="1">
    <source>
        <dbReference type="SAM" id="MobiDB-lite"/>
    </source>
</evidence>
<proteinExistence type="predicted"/>
<keyword evidence="3" id="KW-1185">Reference proteome</keyword>
<reference evidence="2" key="1">
    <citation type="submission" date="2023-01" db="EMBL/GenBank/DDBJ databases">
        <title>The growth and conidiation of Purpureocillium lavendulum are regulated by nitrogen source and histone H3K14 acetylation.</title>
        <authorList>
            <person name="Tang P."/>
            <person name="Han J."/>
            <person name="Zhang C."/>
            <person name="Tang P."/>
            <person name="Qi F."/>
            <person name="Zhang K."/>
            <person name="Liang L."/>
        </authorList>
    </citation>
    <scope>NUCLEOTIDE SEQUENCE</scope>
    <source>
        <strain evidence="2">YMF1.00683</strain>
    </source>
</reference>